<evidence type="ECO:0000256" key="5">
    <source>
        <dbReference type="ARBA" id="ARBA00022553"/>
    </source>
</evidence>
<dbReference type="SMART" id="SM00304">
    <property type="entry name" value="HAMP"/>
    <property type="match status" value="1"/>
</dbReference>
<keyword evidence="13 15" id="KW-0472">Membrane</keyword>
<keyword evidence="4" id="KW-1003">Cell membrane</keyword>
<evidence type="ECO:0000256" key="6">
    <source>
        <dbReference type="ARBA" id="ARBA00022679"/>
    </source>
</evidence>
<keyword evidence="6" id="KW-0808">Transferase</keyword>
<dbReference type="GO" id="GO:0005886">
    <property type="term" value="C:plasma membrane"/>
    <property type="evidence" value="ECO:0007669"/>
    <property type="project" value="UniProtKB-SubCell"/>
</dbReference>
<protein>
    <recommendedName>
        <fullName evidence="3">histidine kinase</fullName>
        <ecNumber evidence="3">2.7.13.3</ecNumber>
    </recommendedName>
</protein>
<dbReference type="FunFam" id="3.30.565.10:FF:000010">
    <property type="entry name" value="Sensor histidine kinase RcsC"/>
    <property type="match status" value="1"/>
</dbReference>
<dbReference type="InterPro" id="IPR003660">
    <property type="entry name" value="HAMP_dom"/>
</dbReference>
<evidence type="ECO:0000256" key="9">
    <source>
        <dbReference type="ARBA" id="ARBA00022777"/>
    </source>
</evidence>
<dbReference type="SMART" id="SM00448">
    <property type="entry name" value="REC"/>
    <property type="match status" value="2"/>
</dbReference>
<proteinExistence type="predicted"/>
<dbReference type="Gene3D" id="3.30.565.10">
    <property type="entry name" value="Histidine kinase-like ATPase, C-terminal domain"/>
    <property type="match status" value="1"/>
</dbReference>
<dbReference type="SMART" id="SM00387">
    <property type="entry name" value="HATPase_c"/>
    <property type="match status" value="1"/>
</dbReference>
<feature type="domain" description="Response regulatory" evidence="17">
    <location>
        <begin position="513"/>
        <end position="634"/>
    </location>
</feature>
<dbReference type="Pfam" id="PF02518">
    <property type="entry name" value="HATPase_c"/>
    <property type="match status" value="1"/>
</dbReference>
<evidence type="ECO:0000256" key="4">
    <source>
        <dbReference type="ARBA" id="ARBA00022475"/>
    </source>
</evidence>
<dbReference type="InterPro" id="IPR003661">
    <property type="entry name" value="HisK_dim/P_dom"/>
</dbReference>
<feature type="domain" description="Response regulatory" evidence="17">
    <location>
        <begin position="666"/>
        <end position="783"/>
    </location>
</feature>
<dbReference type="KEGG" id="osg:BST96_15185"/>
<dbReference type="GO" id="GO:0005524">
    <property type="term" value="F:ATP binding"/>
    <property type="evidence" value="ECO:0007669"/>
    <property type="project" value="UniProtKB-KW"/>
</dbReference>
<dbReference type="CDD" id="cd06225">
    <property type="entry name" value="HAMP"/>
    <property type="match status" value="1"/>
</dbReference>
<dbReference type="Pfam" id="PF00072">
    <property type="entry name" value="Response_reg"/>
    <property type="match status" value="1"/>
</dbReference>
<name>A0A1X9NKG9_9GAMM</name>
<keyword evidence="5 14" id="KW-0597">Phosphoprotein</keyword>
<sequence>MNIWGNQLTVAAKLNQLILLTTGIAVIVVTATGMFTDFQQNRSEVVSLMDSHAKVIGSNNTAAIVFDEPFSARESLKSLEVVSGIVVAAIYSDTGTLFASYAGDDELAIPDVADEGYYFNAEHVDLYQAIILDGDNIGTIFLRYDMSEAYQALLQELFMDLGVGLLAMLLAVFLAHRVQRSITEPIQALSSTAQQVSDYGDYSVRAPVTNNDDIGQLTSVLNTMLQQVQDRDRELANSRDLLEQRVIERTAELTVAKDQAEAAARSKSQFLAAMSHEIRTPLNGVIGMASLVAGSDLDEQQRDSIDTIQSSADALLGIINDILDFSKIEAGKMDLEFIPFNLRSSFEDLAEVMKLKAAEKNIYLQLRFAKDLAENVKGDPGRIRQVMMNFVSNAVKFTSVGGVMIDVSSTPMANGNQLYRFAVEDTGIGISTTKLEHVFEEFAQADSSTTRKYGGTGLGLSICALLANLMNGKVEVLSREGEGSIFSLLLELETVELPVLDSPAMDEQNAALNILIVGDITGRHQLTAEWCQRWGMNAHVVTKADEAIPLMLEAHKAGKPFDTVIADEAIELLNCLSLAKNIRQEPLIAETALLLIAIGSLGDKGRIVEDAGFNGYLSRPVKESHFLKTLLQINQQSAASSKDFVTPFTFAEHKENKITVTDGRVSILLAEDNIVNQKVAVRMLEKLGCNVDIAVNGSEAVDMWQAQPYDMIFMDCHMPVLDGYQATEEIRRIENGERHIPIVALTANALEGEAQVCADVGMDGFIAKPVKVSDLETVIIDFTQNDKQSA</sequence>
<feature type="modified residue" description="4-aspartylphosphate" evidence="14">
    <location>
        <position position="715"/>
    </location>
</feature>
<dbReference type="Pfam" id="PF00672">
    <property type="entry name" value="HAMP"/>
    <property type="match status" value="1"/>
</dbReference>
<evidence type="ECO:0000256" key="15">
    <source>
        <dbReference type="SAM" id="Phobius"/>
    </source>
</evidence>
<dbReference type="PRINTS" id="PR00344">
    <property type="entry name" value="BCTRLSENSOR"/>
</dbReference>
<feature type="domain" description="HAMP" evidence="18">
    <location>
        <begin position="180"/>
        <end position="233"/>
    </location>
</feature>
<dbReference type="Gene3D" id="6.10.340.10">
    <property type="match status" value="1"/>
</dbReference>
<dbReference type="SUPFAM" id="SSF55874">
    <property type="entry name" value="ATPase domain of HSP90 chaperone/DNA topoisomerase II/histidine kinase"/>
    <property type="match status" value="1"/>
</dbReference>
<dbReference type="PANTHER" id="PTHR45339:SF5">
    <property type="entry name" value="HISTIDINE KINASE"/>
    <property type="match status" value="1"/>
</dbReference>
<dbReference type="AlphaFoldDB" id="A0A1X9NKG9"/>
<dbReference type="PROSITE" id="PS50109">
    <property type="entry name" value="HIS_KIN"/>
    <property type="match status" value="1"/>
</dbReference>
<dbReference type="SUPFAM" id="SSF158472">
    <property type="entry name" value="HAMP domain-like"/>
    <property type="match status" value="1"/>
</dbReference>
<evidence type="ECO:0000256" key="10">
    <source>
        <dbReference type="ARBA" id="ARBA00022840"/>
    </source>
</evidence>
<evidence type="ECO:0000259" key="17">
    <source>
        <dbReference type="PROSITE" id="PS50110"/>
    </source>
</evidence>
<dbReference type="Gene3D" id="3.40.50.2300">
    <property type="match status" value="2"/>
</dbReference>
<dbReference type="InterPro" id="IPR011006">
    <property type="entry name" value="CheY-like_superfamily"/>
</dbReference>
<dbReference type="Proteomes" id="UP000193450">
    <property type="component" value="Chromosome"/>
</dbReference>
<dbReference type="PANTHER" id="PTHR45339">
    <property type="entry name" value="HYBRID SIGNAL TRANSDUCTION HISTIDINE KINASE J"/>
    <property type="match status" value="1"/>
</dbReference>
<reference evidence="19 20" key="1">
    <citation type="submission" date="2016-11" db="EMBL/GenBank/DDBJ databases">
        <title>Trade-off between light-utilization and light-protection in marine flavobacteria.</title>
        <authorList>
            <person name="Kumagai Y."/>
        </authorList>
    </citation>
    <scope>NUCLEOTIDE SEQUENCE [LARGE SCALE GENOMIC DNA]</scope>
    <source>
        <strain evidence="19 20">NBRC 107125</strain>
    </source>
</reference>
<dbReference type="OrthoDB" id="6187449at2"/>
<dbReference type="InterPro" id="IPR036097">
    <property type="entry name" value="HisK_dim/P_sf"/>
</dbReference>
<dbReference type="Pfam" id="PF00512">
    <property type="entry name" value="HisKA"/>
    <property type="match status" value="1"/>
</dbReference>
<comment type="subcellular location">
    <subcellularLocation>
        <location evidence="2">Cell membrane</location>
        <topology evidence="2">Multi-pass membrane protein</topology>
    </subcellularLocation>
</comment>
<dbReference type="Gene3D" id="1.10.287.130">
    <property type="match status" value="1"/>
</dbReference>
<dbReference type="InterPro" id="IPR036890">
    <property type="entry name" value="HATPase_C_sf"/>
</dbReference>
<dbReference type="CDD" id="cd00082">
    <property type="entry name" value="HisKA"/>
    <property type="match status" value="1"/>
</dbReference>
<dbReference type="GO" id="GO:0000155">
    <property type="term" value="F:phosphorelay sensor kinase activity"/>
    <property type="evidence" value="ECO:0007669"/>
    <property type="project" value="InterPro"/>
</dbReference>
<keyword evidence="10" id="KW-0067">ATP-binding</keyword>
<feature type="modified residue" description="4-aspartylphosphate" evidence="14">
    <location>
        <position position="567"/>
    </location>
</feature>
<keyword evidence="12" id="KW-0902">Two-component regulatory system</keyword>
<dbReference type="Pfam" id="PF17152">
    <property type="entry name" value="CHASE8"/>
    <property type="match status" value="1"/>
</dbReference>
<keyword evidence="9" id="KW-0418">Kinase</keyword>
<dbReference type="InterPro" id="IPR004358">
    <property type="entry name" value="Sig_transdc_His_kin-like_C"/>
</dbReference>
<evidence type="ECO:0000259" key="18">
    <source>
        <dbReference type="PROSITE" id="PS50885"/>
    </source>
</evidence>
<feature type="transmembrane region" description="Helical" evidence="15">
    <location>
        <begin position="17"/>
        <end position="35"/>
    </location>
</feature>
<keyword evidence="20" id="KW-1185">Reference proteome</keyword>
<evidence type="ECO:0000256" key="3">
    <source>
        <dbReference type="ARBA" id="ARBA00012438"/>
    </source>
</evidence>
<evidence type="ECO:0000256" key="1">
    <source>
        <dbReference type="ARBA" id="ARBA00000085"/>
    </source>
</evidence>
<evidence type="ECO:0000256" key="8">
    <source>
        <dbReference type="ARBA" id="ARBA00022741"/>
    </source>
</evidence>
<feature type="domain" description="Histidine kinase" evidence="16">
    <location>
        <begin position="273"/>
        <end position="494"/>
    </location>
</feature>
<dbReference type="EC" id="2.7.13.3" evidence="3"/>
<dbReference type="InterPro" id="IPR001789">
    <property type="entry name" value="Sig_transdc_resp-reg_receiver"/>
</dbReference>
<dbReference type="RefSeq" id="WP_085759513.1">
    <property type="nucleotide sequence ID" value="NZ_CP019343.1"/>
</dbReference>
<dbReference type="CDD" id="cd17546">
    <property type="entry name" value="REC_hyHK_CKI1_RcsC-like"/>
    <property type="match status" value="1"/>
</dbReference>
<gene>
    <name evidence="19" type="ORF">BST96_15185</name>
</gene>
<evidence type="ECO:0000256" key="7">
    <source>
        <dbReference type="ARBA" id="ARBA00022692"/>
    </source>
</evidence>
<dbReference type="EMBL" id="CP019343">
    <property type="protein sequence ID" value="ARN75337.1"/>
    <property type="molecule type" value="Genomic_DNA"/>
</dbReference>
<dbReference type="SUPFAM" id="SSF52172">
    <property type="entry name" value="CheY-like"/>
    <property type="match status" value="2"/>
</dbReference>
<dbReference type="InterPro" id="IPR033417">
    <property type="entry name" value="CHASE8"/>
</dbReference>
<evidence type="ECO:0000256" key="12">
    <source>
        <dbReference type="ARBA" id="ARBA00023012"/>
    </source>
</evidence>
<keyword evidence="8" id="KW-0547">Nucleotide-binding</keyword>
<keyword evidence="7 15" id="KW-0812">Transmembrane</keyword>
<dbReference type="PROSITE" id="PS50885">
    <property type="entry name" value="HAMP"/>
    <property type="match status" value="1"/>
</dbReference>
<evidence type="ECO:0000259" key="16">
    <source>
        <dbReference type="PROSITE" id="PS50109"/>
    </source>
</evidence>
<dbReference type="SUPFAM" id="SSF47384">
    <property type="entry name" value="Homodimeric domain of signal transducing histidine kinase"/>
    <property type="match status" value="1"/>
</dbReference>
<evidence type="ECO:0000256" key="11">
    <source>
        <dbReference type="ARBA" id="ARBA00022989"/>
    </source>
</evidence>
<evidence type="ECO:0000313" key="20">
    <source>
        <dbReference type="Proteomes" id="UP000193450"/>
    </source>
</evidence>
<dbReference type="FunFam" id="1.10.287.130:FF:000003">
    <property type="entry name" value="Histidine kinase"/>
    <property type="match status" value="1"/>
</dbReference>
<dbReference type="CDD" id="cd16922">
    <property type="entry name" value="HATPase_EvgS-ArcB-TorS-like"/>
    <property type="match status" value="1"/>
</dbReference>
<dbReference type="PROSITE" id="PS50110">
    <property type="entry name" value="RESPONSE_REGULATORY"/>
    <property type="match status" value="2"/>
</dbReference>
<keyword evidence="11 15" id="KW-1133">Transmembrane helix</keyword>
<accession>A0A1X9NKG9</accession>
<dbReference type="InterPro" id="IPR005467">
    <property type="entry name" value="His_kinase_dom"/>
</dbReference>
<dbReference type="SMART" id="SM00388">
    <property type="entry name" value="HisKA"/>
    <property type="match status" value="1"/>
</dbReference>
<organism evidence="19 20">
    <name type="scientific">Oceanicoccus sagamiensis</name>
    <dbReference type="NCBI Taxonomy" id="716816"/>
    <lineage>
        <taxon>Bacteria</taxon>
        <taxon>Pseudomonadati</taxon>
        <taxon>Pseudomonadota</taxon>
        <taxon>Gammaproteobacteria</taxon>
        <taxon>Cellvibrionales</taxon>
        <taxon>Spongiibacteraceae</taxon>
        <taxon>Oceanicoccus</taxon>
    </lineage>
</organism>
<dbReference type="STRING" id="716816.BST96_15185"/>
<evidence type="ECO:0000256" key="14">
    <source>
        <dbReference type="PROSITE-ProRule" id="PRU00169"/>
    </source>
</evidence>
<dbReference type="InterPro" id="IPR003594">
    <property type="entry name" value="HATPase_dom"/>
</dbReference>
<comment type="catalytic activity">
    <reaction evidence="1">
        <text>ATP + protein L-histidine = ADP + protein N-phospho-L-histidine.</text>
        <dbReference type="EC" id="2.7.13.3"/>
    </reaction>
</comment>
<evidence type="ECO:0000313" key="19">
    <source>
        <dbReference type="EMBL" id="ARN75337.1"/>
    </source>
</evidence>
<evidence type="ECO:0000256" key="13">
    <source>
        <dbReference type="ARBA" id="ARBA00023136"/>
    </source>
</evidence>
<evidence type="ECO:0000256" key="2">
    <source>
        <dbReference type="ARBA" id="ARBA00004651"/>
    </source>
</evidence>